<dbReference type="EC" id="3.5.1.32" evidence="4"/>
<dbReference type="FunFam" id="3.30.70.360:FF:000001">
    <property type="entry name" value="N-acetyldiaminopimelate deacetylase"/>
    <property type="match status" value="1"/>
</dbReference>
<dbReference type="CDD" id="cd03886">
    <property type="entry name" value="M20_Acy1"/>
    <property type="match status" value="1"/>
</dbReference>
<keyword evidence="5" id="KW-1185">Reference proteome</keyword>
<feature type="binding site" evidence="2">
    <location>
        <position position="137"/>
    </location>
    <ligand>
        <name>Mn(2+)</name>
        <dbReference type="ChEBI" id="CHEBI:29035"/>
        <label>2</label>
    </ligand>
</feature>
<evidence type="ECO:0000313" key="5">
    <source>
        <dbReference type="Proteomes" id="UP000001572"/>
    </source>
</evidence>
<organism evidence="4 5">
    <name type="scientific">Alkaliphilus metalliredigens (strain QYMF)</name>
    <dbReference type="NCBI Taxonomy" id="293826"/>
    <lineage>
        <taxon>Bacteria</taxon>
        <taxon>Bacillati</taxon>
        <taxon>Bacillota</taxon>
        <taxon>Clostridia</taxon>
        <taxon>Peptostreptococcales</taxon>
        <taxon>Natronincolaceae</taxon>
        <taxon>Alkaliphilus</taxon>
    </lineage>
</organism>
<dbReference type="Gene3D" id="3.30.70.360">
    <property type="match status" value="1"/>
</dbReference>
<evidence type="ECO:0000313" key="4">
    <source>
        <dbReference type="EMBL" id="ABR47799.1"/>
    </source>
</evidence>
<feature type="binding site" evidence="2">
    <location>
        <position position="101"/>
    </location>
    <ligand>
        <name>Mn(2+)</name>
        <dbReference type="ChEBI" id="CHEBI:29035"/>
        <label>2</label>
    </ligand>
</feature>
<dbReference type="AlphaFoldDB" id="A6TNN1"/>
<protein>
    <submittedName>
        <fullName evidence="4">Amidohydrolase</fullName>
        <ecNumber evidence="4">3.5.1.32</ecNumber>
    </submittedName>
</protein>
<dbReference type="SUPFAM" id="SSF53187">
    <property type="entry name" value="Zn-dependent exopeptidases"/>
    <property type="match status" value="1"/>
</dbReference>
<feature type="binding site" evidence="2">
    <location>
        <position position="358"/>
    </location>
    <ligand>
        <name>Mn(2+)</name>
        <dbReference type="ChEBI" id="CHEBI:29035"/>
        <label>2</label>
    </ligand>
</feature>
<dbReference type="PANTHER" id="PTHR11014:SF98">
    <property type="entry name" value="N-ACETYLDIAMINOPIMELATE DEACETYLASE"/>
    <property type="match status" value="1"/>
</dbReference>
<dbReference type="NCBIfam" id="TIGR01891">
    <property type="entry name" value="amidohydrolases"/>
    <property type="match status" value="1"/>
</dbReference>
<feature type="domain" description="Peptidase M20 dimerisation" evidence="3">
    <location>
        <begin position="187"/>
        <end position="276"/>
    </location>
</feature>
<dbReference type="HOGENOM" id="CLU_023257_0_1_9"/>
<comment type="cofactor">
    <cofactor evidence="2">
        <name>Mn(2+)</name>
        <dbReference type="ChEBI" id="CHEBI:29035"/>
    </cofactor>
    <text evidence="2">The Mn(2+) ion enhances activity.</text>
</comment>
<proteinExistence type="predicted"/>
<dbReference type="PIRSF" id="PIRSF005962">
    <property type="entry name" value="Pept_M20D_amidohydro"/>
    <property type="match status" value="1"/>
</dbReference>
<keyword evidence="1 4" id="KW-0378">Hydrolase</keyword>
<keyword evidence="2" id="KW-0479">Metal-binding</keyword>
<dbReference type="OrthoDB" id="9776731at2"/>
<dbReference type="Pfam" id="PF01546">
    <property type="entry name" value="Peptidase_M20"/>
    <property type="match status" value="1"/>
</dbReference>
<dbReference type="EMBL" id="CP000724">
    <property type="protein sequence ID" value="ABR47799.1"/>
    <property type="molecule type" value="Genomic_DNA"/>
</dbReference>
<dbReference type="STRING" id="293826.Amet_1622"/>
<evidence type="ECO:0000256" key="1">
    <source>
        <dbReference type="ARBA" id="ARBA00022801"/>
    </source>
</evidence>
<dbReference type="RefSeq" id="WP_012062837.1">
    <property type="nucleotide sequence ID" value="NC_009633.1"/>
</dbReference>
<sequence length="387" mass="43167">MKLESQIENLQVELNHIRRELHRIPELAFEEVETAQYIMRYLDDLGIFYEKGIAGTGVVAYIPGSLGKKTYCFRADMDALSVVEENEIDFRSMSEGRMHACGHDGHMTILLGVAKYLSLNKEKIKENVLLLFQPAEEGPGGALPVIESGILEKYNVDEIYGLHIFPGIEEGKIGLKSGPMMSQTGEFDVAVKGRSGHGAMPHTAIDSVVIASEMVLAMQSIVSRTINPIDPAVVTMGRIEGGERRNIIAKEVTLEGTIRAFSQENYDTIKERILEIKEGLSKAHRCEIEVIFRDMYPAVYNDEALTEALISAQEKGTVELIPPIMLAEDFAYYQREIPGVFFFLGSGNFDKGFIHPLHHGCFNFDEQILGYGVQCFVNILKQRGVTT</sequence>
<dbReference type="InterPro" id="IPR011650">
    <property type="entry name" value="Peptidase_M20_dimer"/>
</dbReference>
<dbReference type="Gene3D" id="3.40.630.10">
    <property type="entry name" value="Zn peptidases"/>
    <property type="match status" value="1"/>
</dbReference>
<feature type="binding site" evidence="2">
    <location>
        <position position="163"/>
    </location>
    <ligand>
        <name>Mn(2+)</name>
        <dbReference type="ChEBI" id="CHEBI:29035"/>
        <label>2</label>
    </ligand>
</feature>
<dbReference type="SUPFAM" id="SSF55031">
    <property type="entry name" value="Bacterial exopeptidase dimerisation domain"/>
    <property type="match status" value="1"/>
</dbReference>
<dbReference type="KEGG" id="amt:Amet_1622"/>
<feature type="binding site" evidence="2">
    <location>
        <position position="103"/>
    </location>
    <ligand>
        <name>Mn(2+)</name>
        <dbReference type="ChEBI" id="CHEBI:29035"/>
        <label>2</label>
    </ligand>
</feature>
<evidence type="ECO:0000259" key="3">
    <source>
        <dbReference type="Pfam" id="PF07687"/>
    </source>
</evidence>
<keyword evidence="2" id="KW-0464">Manganese</keyword>
<dbReference type="GO" id="GO:0047980">
    <property type="term" value="F:hippurate hydrolase activity"/>
    <property type="evidence" value="ECO:0007669"/>
    <property type="project" value="UniProtKB-EC"/>
</dbReference>
<dbReference type="Pfam" id="PF07687">
    <property type="entry name" value="M20_dimer"/>
    <property type="match status" value="1"/>
</dbReference>
<dbReference type="Proteomes" id="UP000001572">
    <property type="component" value="Chromosome"/>
</dbReference>
<dbReference type="InterPro" id="IPR017439">
    <property type="entry name" value="Amidohydrolase"/>
</dbReference>
<reference evidence="5" key="1">
    <citation type="journal article" date="2016" name="Genome Announc.">
        <title>Complete genome sequence of Alkaliphilus metalliredigens strain QYMF, an alkaliphilic and metal-reducing bacterium isolated from borax-contaminated leachate ponds.</title>
        <authorList>
            <person name="Hwang C."/>
            <person name="Copeland A."/>
            <person name="Lucas S."/>
            <person name="Lapidus A."/>
            <person name="Barry K."/>
            <person name="Detter J.C."/>
            <person name="Glavina Del Rio T."/>
            <person name="Hammon N."/>
            <person name="Israni S."/>
            <person name="Dalin E."/>
            <person name="Tice H."/>
            <person name="Pitluck S."/>
            <person name="Chertkov O."/>
            <person name="Brettin T."/>
            <person name="Bruce D."/>
            <person name="Han C."/>
            <person name="Schmutz J."/>
            <person name="Larimer F."/>
            <person name="Land M.L."/>
            <person name="Hauser L."/>
            <person name="Kyrpides N."/>
            <person name="Mikhailova N."/>
            <person name="Ye Q."/>
            <person name="Zhou J."/>
            <person name="Richardson P."/>
            <person name="Fields M.W."/>
        </authorList>
    </citation>
    <scope>NUCLEOTIDE SEQUENCE [LARGE SCALE GENOMIC DNA]</scope>
    <source>
        <strain evidence="5">QYMF</strain>
    </source>
</reference>
<dbReference type="GO" id="GO:0046872">
    <property type="term" value="F:metal ion binding"/>
    <property type="evidence" value="ECO:0007669"/>
    <property type="project" value="UniProtKB-KW"/>
</dbReference>
<dbReference type="PANTHER" id="PTHR11014">
    <property type="entry name" value="PEPTIDASE M20 FAMILY MEMBER"/>
    <property type="match status" value="1"/>
</dbReference>
<accession>A6TNN1</accession>
<name>A6TNN1_ALKMQ</name>
<gene>
    <name evidence="4" type="ordered locus">Amet_1622</name>
</gene>
<evidence type="ECO:0000256" key="2">
    <source>
        <dbReference type="PIRSR" id="PIRSR005962-1"/>
    </source>
</evidence>
<dbReference type="eggNOG" id="COG1473">
    <property type="taxonomic scope" value="Bacteria"/>
</dbReference>
<dbReference type="GO" id="GO:0019877">
    <property type="term" value="P:diaminopimelate biosynthetic process"/>
    <property type="evidence" value="ECO:0007669"/>
    <property type="project" value="TreeGrafter"/>
</dbReference>
<dbReference type="InterPro" id="IPR036264">
    <property type="entry name" value="Bact_exopeptidase_dim_dom"/>
</dbReference>
<dbReference type="GO" id="GO:0050118">
    <property type="term" value="F:N-acetyldiaminopimelate deacetylase activity"/>
    <property type="evidence" value="ECO:0007669"/>
    <property type="project" value="TreeGrafter"/>
</dbReference>
<dbReference type="InterPro" id="IPR002933">
    <property type="entry name" value="Peptidase_M20"/>
</dbReference>